<dbReference type="SUPFAM" id="SSF48371">
    <property type="entry name" value="ARM repeat"/>
    <property type="match status" value="1"/>
</dbReference>
<dbReference type="InterPro" id="IPR036188">
    <property type="entry name" value="FAD/NAD-bd_sf"/>
</dbReference>
<keyword evidence="1" id="KW-0004">4Fe-4S</keyword>
<reference evidence="6" key="1">
    <citation type="submission" date="2020-08" db="EMBL/GenBank/DDBJ databases">
        <title>Genome public.</title>
        <authorList>
            <person name="Liu C."/>
            <person name="Sun Q."/>
        </authorList>
    </citation>
    <scope>NUCLEOTIDE SEQUENCE</scope>
    <source>
        <strain evidence="6">H8</strain>
    </source>
</reference>
<dbReference type="InterPro" id="IPR039650">
    <property type="entry name" value="HdrA-like"/>
</dbReference>
<dbReference type="RefSeq" id="WP_249311346.1">
    <property type="nucleotide sequence ID" value="NZ_JACRSU010000001.1"/>
</dbReference>
<dbReference type="GO" id="GO:0016491">
    <property type="term" value="F:oxidoreductase activity"/>
    <property type="evidence" value="ECO:0007669"/>
    <property type="project" value="UniProtKB-KW"/>
</dbReference>
<dbReference type="Pfam" id="PF12831">
    <property type="entry name" value="FAD_oxidored"/>
    <property type="match status" value="2"/>
</dbReference>
<name>A0A926HYX2_9FIRM</name>
<protein>
    <submittedName>
        <fullName evidence="6">FAD-dependent oxidoreductase</fullName>
    </submittedName>
</protein>
<evidence type="ECO:0000256" key="4">
    <source>
        <dbReference type="ARBA" id="ARBA00023004"/>
    </source>
</evidence>
<dbReference type="GO" id="GO:0046872">
    <property type="term" value="F:metal ion binding"/>
    <property type="evidence" value="ECO:0007669"/>
    <property type="project" value="UniProtKB-KW"/>
</dbReference>
<dbReference type="Gene3D" id="3.50.50.60">
    <property type="entry name" value="FAD/NAD(P)-binding domain"/>
    <property type="match status" value="1"/>
</dbReference>
<evidence type="ECO:0000256" key="3">
    <source>
        <dbReference type="ARBA" id="ARBA00023002"/>
    </source>
</evidence>
<dbReference type="GO" id="GO:0051539">
    <property type="term" value="F:4 iron, 4 sulfur cluster binding"/>
    <property type="evidence" value="ECO:0007669"/>
    <property type="project" value="UniProtKB-KW"/>
</dbReference>
<organism evidence="6 7">
    <name type="scientific">Congzhengia minquanensis</name>
    <dbReference type="NCBI Taxonomy" id="2763657"/>
    <lineage>
        <taxon>Bacteria</taxon>
        <taxon>Bacillati</taxon>
        <taxon>Bacillota</taxon>
        <taxon>Clostridia</taxon>
        <taxon>Eubacteriales</taxon>
        <taxon>Oscillospiraceae</taxon>
        <taxon>Congzhengia</taxon>
    </lineage>
</organism>
<keyword evidence="2" id="KW-0479">Metal-binding</keyword>
<dbReference type="InterPro" id="IPR016024">
    <property type="entry name" value="ARM-type_fold"/>
</dbReference>
<gene>
    <name evidence="6" type="ORF">H8698_04575</name>
</gene>
<dbReference type="AlphaFoldDB" id="A0A926HYX2"/>
<evidence type="ECO:0000313" key="7">
    <source>
        <dbReference type="Proteomes" id="UP000611762"/>
    </source>
</evidence>
<keyword evidence="5" id="KW-0411">Iron-sulfur</keyword>
<dbReference type="EMBL" id="JACRSU010000001">
    <property type="protein sequence ID" value="MBC8540246.1"/>
    <property type="molecule type" value="Genomic_DNA"/>
</dbReference>
<keyword evidence="7" id="KW-1185">Reference proteome</keyword>
<dbReference type="Pfam" id="PF13646">
    <property type="entry name" value="HEAT_2"/>
    <property type="match status" value="1"/>
</dbReference>
<evidence type="ECO:0000256" key="5">
    <source>
        <dbReference type="ARBA" id="ARBA00023014"/>
    </source>
</evidence>
<dbReference type="PANTHER" id="PTHR43498">
    <property type="entry name" value="FERREDOXIN:COB-COM HETERODISULFIDE REDUCTASE SUBUNIT A"/>
    <property type="match status" value="1"/>
</dbReference>
<proteinExistence type="predicted"/>
<accession>A0A926HYX2</accession>
<evidence type="ECO:0000313" key="6">
    <source>
        <dbReference type="EMBL" id="MBC8540246.1"/>
    </source>
</evidence>
<dbReference type="Proteomes" id="UP000611762">
    <property type="component" value="Unassembled WGS sequence"/>
</dbReference>
<keyword evidence="3" id="KW-0560">Oxidoreductase</keyword>
<dbReference type="PANTHER" id="PTHR43498:SF1">
    <property type="entry name" value="COB--COM HETERODISULFIDE REDUCTASE IRON-SULFUR SUBUNIT A"/>
    <property type="match status" value="1"/>
</dbReference>
<dbReference type="InterPro" id="IPR011989">
    <property type="entry name" value="ARM-like"/>
</dbReference>
<comment type="caution">
    <text evidence="6">The sequence shown here is derived from an EMBL/GenBank/DDBJ whole genome shotgun (WGS) entry which is preliminary data.</text>
</comment>
<keyword evidence="4" id="KW-0408">Iron</keyword>
<dbReference type="SUPFAM" id="SSF51905">
    <property type="entry name" value="FAD/NAD(P)-binding domain"/>
    <property type="match status" value="1"/>
</dbReference>
<dbReference type="Gene3D" id="1.25.10.10">
    <property type="entry name" value="Leucine-rich Repeat Variant"/>
    <property type="match status" value="1"/>
</dbReference>
<evidence type="ECO:0000256" key="2">
    <source>
        <dbReference type="ARBA" id="ARBA00022723"/>
    </source>
</evidence>
<sequence length="625" mass="68567">MERFFMEEGAVKCVPADGVCFSRRFDVIVCGLGTAGSVAAAAAGQKGLSVLGIEQCACPGGTTTIGGIRGYYFGTPGGLYTEFDRRVEEYQSSHTETVLESRKIVTEEILQESGAKLMYETVLCGIYLSGTKVCGARVLTGGIMEDFACSVLIDATGDGTACFMAGCEMEFGREADGLTQPYSMVSVMVDENNAVRTTNFDFGRVDQRDDKSLSEALIFSRSYEMPEDRAGTFVAHMPLIGVREGRRIIAEETVRLEDVFAETVTDMPMFYSYSDLDKHGWDTAFDGETLGDWTVGANLGAYNLTVPMPFRALIPKGYDGLLCACRAFGVDRNISSLSRMILDMKKAGEAAACVAALSIQHGCPLTEIPYGELKQMLTKSGCLNEAYCRGVRVDGRFDCDGNELVPRGVSWITEPEQLAAPLSSLTPGEAIWSARRMGEKARPVLYQLIASKDENTKKHAAFALSATGDKGAIELLREMAAARDPVMLRDCRKNNEQRGAMAIYYLGRFADTAAIGTLAEIITDENEPLRDAYSGRFSNGARYRISGFRYEYFQFVSEAAMALIRIGNAHEKERERILEIFKTAFLDETYEKRITTRPKMSSEGSMVSNIKNVAFSAAGRWGLFI</sequence>
<evidence type="ECO:0000256" key="1">
    <source>
        <dbReference type="ARBA" id="ARBA00022485"/>
    </source>
</evidence>